<evidence type="ECO:0000259" key="2">
    <source>
        <dbReference type="Pfam" id="PF25954"/>
    </source>
</evidence>
<evidence type="ECO:0000259" key="3">
    <source>
        <dbReference type="Pfam" id="PF25967"/>
    </source>
</evidence>
<dbReference type="InterPro" id="IPR058627">
    <property type="entry name" value="MdtA-like_C"/>
</dbReference>
<dbReference type="NCBIfam" id="TIGR01730">
    <property type="entry name" value="RND_mfp"/>
    <property type="match status" value="1"/>
</dbReference>
<dbReference type="Pfam" id="PF25954">
    <property type="entry name" value="Beta-barrel_RND_2"/>
    <property type="match status" value="1"/>
</dbReference>
<dbReference type="Gene3D" id="2.40.50.100">
    <property type="match status" value="1"/>
</dbReference>
<dbReference type="Proteomes" id="UP001501627">
    <property type="component" value="Unassembled WGS sequence"/>
</dbReference>
<organism evidence="5 6">
    <name type="scientific">Comamonas faecalis</name>
    <dbReference type="NCBI Taxonomy" id="1387849"/>
    <lineage>
        <taxon>Bacteria</taxon>
        <taxon>Pseudomonadati</taxon>
        <taxon>Pseudomonadota</taxon>
        <taxon>Betaproteobacteria</taxon>
        <taxon>Burkholderiales</taxon>
        <taxon>Comamonadaceae</taxon>
        <taxon>Comamonas</taxon>
    </lineage>
</organism>
<dbReference type="Gene3D" id="2.40.30.170">
    <property type="match status" value="1"/>
</dbReference>
<comment type="caution">
    <text evidence="5">The sequence shown here is derived from an EMBL/GenBank/DDBJ whole genome shotgun (WGS) entry which is preliminary data.</text>
</comment>
<evidence type="ECO:0000313" key="6">
    <source>
        <dbReference type="Proteomes" id="UP001501627"/>
    </source>
</evidence>
<dbReference type="Gene3D" id="1.10.287.470">
    <property type="entry name" value="Helix hairpin bin"/>
    <property type="match status" value="1"/>
</dbReference>
<dbReference type="InterPro" id="IPR058792">
    <property type="entry name" value="Beta-barrel_RND_2"/>
</dbReference>
<dbReference type="PANTHER" id="PTHR30469:SF15">
    <property type="entry name" value="HLYD FAMILY OF SECRETION PROTEINS"/>
    <property type="match status" value="1"/>
</dbReference>
<feature type="domain" description="CusB-like beta-barrel" evidence="2">
    <location>
        <begin position="238"/>
        <end position="309"/>
    </location>
</feature>
<accession>A0ABP7RHA6</accession>
<evidence type="ECO:0000259" key="4">
    <source>
        <dbReference type="Pfam" id="PF25973"/>
    </source>
</evidence>
<feature type="domain" description="Multidrug resistance protein MdtA-like C-terminal permuted SH3" evidence="3">
    <location>
        <begin position="315"/>
        <end position="372"/>
    </location>
</feature>
<dbReference type="InterPro" id="IPR058647">
    <property type="entry name" value="BSH_CzcB-like"/>
</dbReference>
<protein>
    <submittedName>
        <fullName evidence="5">Efflux RND transporter periplasmic adaptor subunit</fullName>
    </submittedName>
</protein>
<dbReference type="InterPro" id="IPR006143">
    <property type="entry name" value="RND_pump_MFP"/>
</dbReference>
<evidence type="ECO:0000256" key="1">
    <source>
        <dbReference type="ARBA" id="ARBA00009477"/>
    </source>
</evidence>
<proteinExistence type="inferred from homology"/>
<evidence type="ECO:0000313" key="5">
    <source>
        <dbReference type="EMBL" id="GAA3997219.1"/>
    </source>
</evidence>
<dbReference type="SUPFAM" id="SSF111369">
    <property type="entry name" value="HlyD-like secretion proteins"/>
    <property type="match status" value="1"/>
</dbReference>
<keyword evidence="6" id="KW-1185">Reference proteome</keyword>
<dbReference type="Pfam" id="PF25973">
    <property type="entry name" value="BSH_CzcB"/>
    <property type="match status" value="1"/>
</dbReference>
<sequence>MRRRTVVTTLAVGAAVLLLSASMVQKMRGPVLPAYEVTVQPLVQTVVATGRVTAVSRAQVGSAITGIVRERRVSEGDQVRPGDVLAVLQSDVQEAELRQARATLAELRHSTRPQAHKAWQHAQTQWRQAQRELQRRTALAAQQAIAHEELEQAAQAEHQARMAMEQAQLQARSLQTGQPQEALALARVASARAALDKTTIRAEMAGTILTRNAEPGDVVQAGQVLFDMARAEDTEVLVALDEKNLGTLALGQSATCIADAYPYQPFAAQVSFVAPRIDPQRGTVDVRLTVAPVPDFLRQDMTISVNIQTGQQDRAIVIPNDAVAGLEQGQPQVWVVEEGRAQRRTLHLGLRGLAQTQVMQGVQPGDWVLADGQAELAPGQRVRVRAQKLPWAP</sequence>
<dbReference type="PANTHER" id="PTHR30469">
    <property type="entry name" value="MULTIDRUG RESISTANCE PROTEIN MDTA"/>
    <property type="match status" value="1"/>
</dbReference>
<dbReference type="EMBL" id="BAABBP010000018">
    <property type="protein sequence ID" value="GAA3997219.1"/>
    <property type="molecule type" value="Genomic_DNA"/>
</dbReference>
<comment type="similarity">
    <text evidence="1">Belongs to the membrane fusion protein (MFP) (TC 8.A.1) family.</text>
</comment>
<dbReference type="Pfam" id="PF25967">
    <property type="entry name" value="RND-MFP_C"/>
    <property type="match status" value="1"/>
</dbReference>
<reference evidence="6" key="1">
    <citation type="journal article" date="2019" name="Int. J. Syst. Evol. Microbiol.">
        <title>The Global Catalogue of Microorganisms (GCM) 10K type strain sequencing project: providing services to taxonomists for standard genome sequencing and annotation.</title>
        <authorList>
            <consortium name="The Broad Institute Genomics Platform"/>
            <consortium name="The Broad Institute Genome Sequencing Center for Infectious Disease"/>
            <person name="Wu L."/>
            <person name="Ma J."/>
        </authorList>
    </citation>
    <scope>NUCLEOTIDE SEQUENCE [LARGE SCALE GENOMIC DNA]</scope>
    <source>
        <strain evidence="6">JCM 17561</strain>
    </source>
</reference>
<dbReference type="Gene3D" id="2.40.420.20">
    <property type="match status" value="1"/>
</dbReference>
<feature type="domain" description="CzcB-like barrel-sandwich hybrid" evidence="4">
    <location>
        <begin position="58"/>
        <end position="229"/>
    </location>
</feature>
<gene>
    <name evidence="5" type="ORF">GCM10022279_21080</name>
</gene>
<name>A0ABP7RHA6_9BURK</name>